<keyword evidence="3" id="KW-0677">Repeat</keyword>
<name>A0A8W8MZS3_MAGGI</name>
<keyword evidence="9" id="KW-1185">Reference proteome</keyword>
<feature type="zinc finger region" description="C3H1-type" evidence="6">
    <location>
        <begin position="132"/>
        <end position="159"/>
    </location>
</feature>
<organism evidence="8 9">
    <name type="scientific">Magallana gigas</name>
    <name type="common">Pacific oyster</name>
    <name type="synonym">Crassostrea gigas</name>
    <dbReference type="NCBI Taxonomy" id="29159"/>
    <lineage>
        <taxon>Eukaryota</taxon>
        <taxon>Metazoa</taxon>
        <taxon>Spiralia</taxon>
        <taxon>Lophotrochozoa</taxon>
        <taxon>Mollusca</taxon>
        <taxon>Bivalvia</taxon>
        <taxon>Autobranchia</taxon>
        <taxon>Pteriomorphia</taxon>
        <taxon>Ostreida</taxon>
        <taxon>Ostreoidea</taxon>
        <taxon>Ostreidae</taxon>
        <taxon>Magallana</taxon>
    </lineage>
</organism>
<dbReference type="GO" id="GO:0005634">
    <property type="term" value="C:nucleus"/>
    <property type="evidence" value="ECO:0007669"/>
    <property type="project" value="TreeGrafter"/>
</dbReference>
<protein>
    <recommendedName>
        <fullName evidence="7">C3H1-type domain-containing protein</fullName>
    </recommendedName>
</protein>
<keyword evidence="2 6" id="KW-0479">Metal-binding</keyword>
<dbReference type="InterPro" id="IPR057602">
    <property type="entry name" value="Zfn-CCCH_PARP12"/>
</dbReference>
<accession>A0A8W8MZS3</accession>
<dbReference type="GO" id="GO:0003950">
    <property type="term" value="F:NAD+ poly-ADP-ribosyltransferase activity"/>
    <property type="evidence" value="ECO:0007669"/>
    <property type="project" value="TreeGrafter"/>
</dbReference>
<keyword evidence="5 6" id="KW-0862">Zinc</keyword>
<dbReference type="InterPro" id="IPR000571">
    <property type="entry name" value="Znf_CCCH"/>
</dbReference>
<feature type="zinc finger region" description="C3H1-type" evidence="6">
    <location>
        <begin position="192"/>
        <end position="220"/>
    </location>
</feature>
<feature type="domain" description="C3H1-type" evidence="7">
    <location>
        <begin position="132"/>
        <end position="159"/>
    </location>
</feature>
<feature type="domain" description="C3H1-type" evidence="7">
    <location>
        <begin position="192"/>
        <end position="220"/>
    </location>
</feature>
<evidence type="ECO:0000256" key="6">
    <source>
        <dbReference type="PROSITE-ProRule" id="PRU00723"/>
    </source>
</evidence>
<dbReference type="PANTHER" id="PTHR45740">
    <property type="entry name" value="POLY [ADP-RIBOSE] POLYMERASE"/>
    <property type="match status" value="1"/>
</dbReference>
<sequence>MCHGYIYITGKTNRKYRISNMRRRERGATNHSLTDSQIFPTVARYAIYHIVTLDGGQLTVSKLRDIMLENPQLTSLSIDDLLRILGKHPEMFDLEETDRGKSQSNVVLAFELQICDQPKKCGGYPTCKDMHICKYFLQNKCRQEQPNRCQFGHYLHSEHNLPILREKYMDNIDPRKLKEWIQKHHNRLFWTSRPPQVCTYYNTAGGCSKNDTCQFLHLCSYYIRRSCKFDSKCSRSHALKSERNIEILREHGIDIERDQDEIIDILNESAT</sequence>
<evidence type="ECO:0000313" key="9">
    <source>
        <dbReference type="Proteomes" id="UP000005408"/>
    </source>
</evidence>
<dbReference type="GO" id="GO:1990404">
    <property type="term" value="F:NAD+-protein mono-ADP-ribosyltransferase activity"/>
    <property type="evidence" value="ECO:0007669"/>
    <property type="project" value="TreeGrafter"/>
</dbReference>
<dbReference type="Gene3D" id="3.30.1370.210">
    <property type="match status" value="1"/>
</dbReference>
<dbReference type="EnsemblMetazoa" id="G4033.4">
    <property type="protein sequence ID" value="G4033.4:cds"/>
    <property type="gene ID" value="G4033"/>
</dbReference>
<keyword evidence="4 6" id="KW-0863">Zinc-finger</keyword>
<evidence type="ECO:0000256" key="3">
    <source>
        <dbReference type="ARBA" id="ARBA00022737"/>
    </source>
</evidence>
<dbReference type="PANTHER" id="PTHR45740:SF2">
    <property type="entry name" value="POLY [ADP-RIBOSE] POLYMERASE"/>
    <property type="match status" value="1"/>
</dbReference>
<evidence type="ECO:0000256" key="5">
    <source>
        <dbReference type="ARBA" id="ARBA00022833"/>
    </source>
</evidence>
<dbReference type="Proteomes" id="UP000005408">
    <property type="component" value="Unassembled WGS sequence"/>
</dbReference>
<evidence type="ECO:0000256" key="1">
    <source>
        <dbReference type="ARBA" id="ARBA00022553"/>
    </source>
</evidence>
<evidence type="ECO:0000256" key="4">
    <source>
        <dbReference type="ARBA" id="ARBA00022771"/>
    </source>
</evidence>
<dbReference type="InterPro" id="IPR051712">
    <property type="entry name" value="ARTD-AVP"/>
</dbReference>
<evidence type="ECO:0000313" key="8">
    <source>
        <dbReference type="EnsemblMetazoa" id="G4033.4:cds"/>
    </source>
</evidence>
<dbReference type="PROSITE" id="PS50103">
    <property type="entry name" value="ZF_C3H1"/>
    <property type="match status" value="2"/>
</dbReference>
<reference evidence="8" key="1">
    <citation type="submission" date="2022-08" db="UniProtKB">
        <authorList>
            <consortium name="EnsemblMetazoa"/>
        </authorList>
    </citation>
    <scope>IDENTIFICATION</scope>
    <source>
        <strain evidence="8">05x7-T-G4-1.051#20</strain>
    </source>
</reference>
<evidence type="ECO:0000259" key="7">
    <source>
        <dbReference type="PROSITE" id="PS50103"/>
    </source>
</evidence>
<keyword evidence="1" id="KW-0597">Phosphoprotein</keyword>
<dbReference type="Pfam" id="PF25261">
    <property type="entry name" value="zf-CCCH_PARP12"/>
    <property type="match status" value="2"/>
</dbReference>
<dbReference type="AlphaFoldDB" id="A0A8W8MZS3"/>
<dbReference type="GO" id="GO:0008270">
    <property type="term" value="F:zinc ion binding"/>
    <property type="evidence" value="ECO:0007669"/>
    <property type="project" value="UniProtKB-KW"/>
</dbReference>
<proteinExistence type="predicted"/>
<evidence type="ECO:0000256" key="2">
    <source>
        <dbReference type="ARBA" id="ARBA00022723"/>
    </source>
</evidence>